<sequence length="435" mass="47809">MMLTALRITLAISLLLSSAFGFCATPAGADASYIPEEAGGAFADIAGAAAYPDADFSQYSGEDPATLAAYDGNPVSVDLRGVDLKDALSALAIQMGVNIIIAGDENQQVTIQLKDVTPRQAMEIIINSKGMDYLEEGGIIVVGDIGSLQKNFFSQMIYTRYDTLYMPGEEIQKALEELGYPHKSIISKANPNFILVEGTAQTLKKVSELIYTVDTEDNVPSLDYRSATLSWISPVRAAELLEKAGFKLNRYIELDNRLLVFDRELFSHWDQVEGFLKQVDLPQAAREKTFVYQLKNVAARDAEERLKKFDFGKEIKTIPYQNPELSREIMIICPPAVEKEVRSALAAIDQTRLKIKAPIAIIKGDRANQAASSLRSLLSQLSGVSVGNMGISSNLSGDKNNPIYILWAEETPDKVQMLKDMFEQMKLEEGGGEGE</sequence>
<dbReference type="GO" id="GO:0015627">
    <property type="term" value="C:type II protein secretion system complex"/>
    <property type="evidence" value="ECO:0007669"/>
    <property type="project" value="TreeGrafter"/>
</dbReference>
<reference evidence="6" key="1">
    <citation type="submission" date="2018-02" db="EMBL/GenBank/DDBJ databases">
        <title>Genome sequence of Desulfocucumis palustris strain NAW-5.</title>
        <authorList>
            <person name="Watanabe M."/>
            <person name="Kojima H."/>
            <person name="Fukui M."/>
        </authorList>
    </citation>
    <scope>NUCLEOTIDE SEQUENCE [LARGE SCALE GENOMIC DNA]</scope>
    <source>
        <strain evidence="6">NAW-5</strain>
    </source>
</reference>
<evidence type="ECO:0000256" key="4">
    <source>
        <dbReference type="SAM" id="SignalP"/>
    </source>
</evidence>
<gene>
    <name evidence="5" type="ORF">DCCM_0958</name>
</gene>
<dbReference type="GO" id="GO:0016020">
    <property type="term" value="C:membrane"/>
    <property type="evidence" value="ECO:0007669"/>
    <property type="project" value="UniProtKB-SubCell"/>
</dbReference>
<protein>
    <submittedName>
        <fullName evidence="5">Type IV pilus biogenesis protein PilQ</fullName>
    </submittedName>
</protein>
<accession>A0A2L2X9P1</accession>
<evidence type="ECO:0000256" key="1">
    <source>
        <dbReference type="ARBA" id="ARBA00004370"/>
    </source>
</evidence>
<keyword evidence="6" id="KW-1185">Reference proteome</keyword>
<dbReference type="PANTHER" id="PTHR30332">
    <property type="entry name" value="PROBABLE GENERAL SECRETION PATHWAY PROTEIN D"/>
    <property type="match status" value="1"/>
</dbReference>
<evidence type="ECO:0000256" key="3">
    <source>
        <dbReference type="ARBA" id="ARBA00023136"/>
    </source>
</evidence>
<name>A0A2L2X9P1_9FIRM</name>
<dbReference type="InterPro" id="IPR050810">
    <property type="entry name" value="Bact_Secretion_Sys_Channel"/>
</dbReference>
<dbReference type="GO" id="GO:0009306">
    <property type="term" value="P:protein secretion"/>
    <property type="evidence" value="ECO:0007669"/>
    <property type="project" value="TreeGrafter"/>
</dbReference>
<keyword evidence="2 4" id="KW-0732">Signal</keyword>
<dbReference type="RefSeq" id="WP_104371236.1">
    <property type="nucleotide sequence ID" value="NZ_BFAV01000045.1"/>
</dbReference>
<organism evidence="5 6">
    <name type="scientific">Desulfocucumis palustris</name>
    <dbReference type="NCBI Taxonomy" id="1898651"/>
    <lineage>
        <taxon>Bacteria</taxon>
        <taxon>Bacillati</taxon>
        <taxon>Bacillota</taxon>
        <taxon>Clostridia</taxon>
        <taxon>Eubacteriales</taxon>
        <taxon>Desulfocucumaceae</taxon>
        <taxon>Desulfocucumis</taxon>
    </lineage>
</organism>
<comment type="caution">
    <text evidence="5">The sequence shown here is derived from an EMBL/GenBank/DDBJ whole genome shotgun (WGS) entry which is preliminary data.</text>
</comment>
<dbReference type="Gene3D" id="3.30.1370.130">
    <property type="match status" value="1"/>
</dbReference>
<evidence type="ECO:0000313" key="5">
    <source>
        <dbReference type="EMBL" id="GBF32762.1"/>
    </source>
</evidence>
<proteinExistence type="predicted"/>
<comment type="subcellular location">
    <subcellularLocation>
        <location evidence="1">Membrane</location>
    </subcellularLocation>
</comment>
<keyword evidence="3" id="KW-0472">Membrane</keyword>
<feature type="signal peptide" evidence="4">
    <location>
        <begin position="1"/>
        <end position="29"/>
    </location>
</feature>
<dbReference type="EMBL" id="BFAV01000045">
    <property type="protein sequence ID" value="GBF32762.1"/>
    <property type="molecule type" value="Genomic_DNA"/>
</dbReference>
<dbReference type="OrthoDB" id="1786086at2"/>
<dbReference type="Proteomes" id="UP000239549">
    <property type="component" value="Unassembled WGS sequence"/>
</dbReference>
<feature type="chain" id="PRO_5014649611" evidence="4">
    <location>
        <begin position="30"/>
        <end position="435"/>
    </location>
</feature>
<dbReference type="PANTHER" id="PTHR30332:SF24">
    <property type="entry name" value="SECRETIN GSPD-RELATED"/>
    <property type="match status" value="1"/>
</dbReference>
<dbReference type="AlphaFoldDB" id="A0A2L2X9P1"/>
<evidence type="ECO:0000256" key="2">
    <source>
        <dbReference type="ARBA" id="ARBA00022729"/>
    </source>
</evidence>
<evidence type="ECO:0000313" key="6">
    <source>
        <dbReference type="Proteomes" id="UP000239549"/>
    </source>
</evidence>